<keyword evidence="4" id="KW-1185">Reference proteome</keyword>
<accession>A0AAN7QSE1</accession>
<dbReference type="InterPro" id="IPR040371">
    <property type="entry name" value="RMC1"/>
</dbReference>
<dbReference type="PANTHER" id="PTHR12897">
    <property type="entry name" value="COLON CANCER-ASSOCIATED PROTEIN MIC1"/>
    <property type="match status" value="1"/>
</dbReference>
<dbReference type="InterPro" id="IPR036322">
    <property type="entry name" value="WD40_repeat_dom_sf"/>
</dbReference>
<dbReference type="AlphaFoldDB" id="A0AAN7QSE1"/>
<comment type="caution">
    <text evidence="3">The sequence shown here is derived from an EMBL/GenBank/DDBJ whole genome shotgun (WGS) entry which is preliminary data.</text>
</comment>
<gene>
    <name evidence="3" type="ORF">SAY86_005345</name>
</gene>
<dbReference type="GO" id="GO:0005765">
    <property type="term" value="C:lysosomal membrane"/>
    <property type="evidence" value="ECO:0007669"/>
    <property type="project" value="TreeGrafter"/>
</dbReference>
<evidence type="ECO:0000313" key="4">
    <source>
        <dbReference type="Proteomes" id="UP001346149"/>
    </source>
</evidence>
<dbReference type="InterPro" id="IPR009755">
    <property type="entry name" value="RMC1_C"/>
</dbReference>
<dbReference type="GO" id="GO:0035658">
    <property type="term" value="C:Mon1-Ccz1 complex"/>
    <property type="evidence" value="ECO:0007669"/>
    <property type="project" value="InterPro"/>
</dbReference>
<name>A0AAN7QSE1_TRANT</name>
<dbReference type="SUPFAM" id="SSF50978">
    <property type="entry name" value="WD40 repeat-like"/>
    <property type="match status" value="1"/>
</dbReference>
<dbReference type="EMBL" id="JAXQNO010000018">
    <property type="protein sequence ID" value="KAK4776657.1"/>
    <property type="molecule type" value="Genomic_DNA"/>
</dbReference>
<evidence type="ECO:0008006" key="5">
    <source>
        <dbReference type="Google" id="ProtNLM"/>
    </source>
</evidence>
<dbReference type="GO" id="GO:0010506">
    <property type="term" value="P:regulation of autophagy"/>
    <property type="evidence" value="ECO:0007669"/>
    <property type="project" value="InterPro"/>
</dbReference>
<organism evidence="3 4">
    <name type="scientific">Trapa natans</name>
    <name type="common">Water chestnut</name>
    <dbReference type="NCBI Taxonomy" id="22666"/>
    <lineage>
        <taxon>Eukaryota</taxon>
        <taxon>Viridiplantae</taxon>
        <taxon>Streptophyta</taxon>
        <taxon>Embryophyta</taxon>
        <taxon>Tracheophyta</taxon>
        <taxon>Spermatophyta</taxon>
        <taxon>Magnoliopsida</taxon>
        <taxon>eudicotyledons</taxon>
        <taxon>Gunneridae</taxon>
        <taxon>Pentapetalae</taxon>
        <taxon>rosids</taxon>
        <taxon>malvids</taxon>
        <taxon>Myrtales</taxon>
        <taxon>Lythraceae</taxon>
        <taxon>Trapa</taxon>
    </lineage>
</organism>
<evidence type="ECO:0000259" key="2">
    <source>
        <dbReference type="Pfam" id="PF21029"/>
    </source>
</evidence>
<reference evidence="3 4" key="1">
    <citation type="journal article" date="2023" name="Hortic Res">
        <title>Pangenome of water caltrop reveals structural variations and asymmetric subgenome divergence after allopolyploidization.</title>
        <authorList>
            <person name="Zhang X."/>
            <person name="Chen Y."/>
            <person name="Wang L."/>
            <person name="Yuan Y."/>
            <person name="Fang M."/>
            <person name="Shi L."/>
            <person name="Lu R."/>
            <person name="Comes H.P."/>
            <person name="Ma Y."/>
            <person name="Chen Y."/>
            <person name="Huang G."/>
            <person name="Zhou Y."/>
            <person name="Zheng Z."/>
            <person name="Qiu Y."/>
        </authorList>
    </citation>
    <scope>NUCLEOTIDE SEQUENCE [LARGE SCALE GENOMIC DNA]</scope>
    <source>
        <strain evidence="3">F231</strain>
    </source>
</reference>
<dbReference type="Pfam" id="PF21029">
    <property type="entry name" value="RMC1_N"/>
    <property type="match status" value="1"/>
</dbReference>
<dbReference type="InterPro" id="IPR049040">
    <property type="entry name" value="RMC1_N"/>
</dbReference>
<dbReference type="GO" id="GO:0031902">
    <property type="term" value="C:late endosome membrane"/>
    <property type="evidence" value="ECO:0007669"/>
    <property type="project" value="TreeGrafter"/>
</dbReference>
<evidence type="ECO:0000259" key="1">
    <source>
        <dbReference type="Pfam" id="PF07035"/>
    </source>
</evidence>
<feature type="domain" description="Regulator of MON1-CCZ1 complex N-terminal" evidence="2">
    <location>
        <begin position="40"/>
        <end position="155"/>
    </location>
</feature>
<dbReference type="Proteomes" id="UP001346149">
    <property type="component" value="Unassembled WGS sequence"/>
</dbReference>
<protein>
    <recommendedName>
        <fullName evidence="5">Mic1 domain-containing protein</fullName>
    </recommendedName>
</protein>
<evidence type="ECO:0000313" key="3">
    <source>
        <dbReference type="EMBL" id="KAK4776657.1"/>
    </source>
</evidence>
<dbReference type="PANTHER" id="PTHR12897:SF4">
    <property type="entry name" value="REGULATOR OF MON1-CCZ1 COMPLEX"/>
    <property type="match status" value="1"/>
</dbReference>
<feature type="domain" description="Mic1" evidence="1">
    <location>
        <begin position="555"/>
        <end position="724"/>
    </location>
</feature>
<dbReference type="Pfam" id="PF07035">
    <property type="entry name" value="RMC1_C"/>
    <property type="match status" value="1"/>
</dbReference>
<sequence length="752" mass="83716">MSAIASSSQPVVGLSSSGALSHAYIKYPPLRYNIPGSRGLFYDDGNKIIVSPTNNQVFSWKISPFTPAIAPTSDSLSEGPILSIKFSLDSKLIAIQRSNHEIQFQHLETGETFTQKCKSESESLLGFFWTDCLLCDIVFVKTSGLDLFAYNSELNMLHLVETRKLNVNWYVYTHESRLVLLASGMQCKAFTGFQLSSVGIIQLPKFEMVMAKSEANSKPILASEDVYIITVYGRIYCLQVDRVAMLLHSYRFYCDAVVQQGSLPIYSSKIAVSVVDNVLLVHQVDAKVVILYDIFLDSQSPISAPLPLLLRGLPRSTSMGSRSNDKNGENSEVNYLSDLEAIIYGDDWNFLIPDLICDVSNKILWKLHLDLEAIAASSSDMASVLDFLQRRKLEAYQAKHLCLATARTIILERRPLSLVARVIDVLVSSYANSLKTGNYFKGSRSEKRAASTALHENIPAAGDMASASRATIIGKSFEYEGAGLEGEYFQASASSGSDLEENGTMGYLRTDTNIDTGKVPIGTETKIIEVHPPSVQADYDGLRNNLSGTSVSRMQERQLTSPVISPDEMYSFVFCPVEEEMAGEPSYLVSIMIELLRSANSEKIKVHPNIYVLTVQLLARNEQFVELGLLIINKVLEPSREVALQLLESGRQNRQIRKLGLDMLRQLNLHHDYIVSLVQEGYYLEALRYTRKHKVVTVQPSLFLEAALSSKDPQHLAAVLRFFSDFLPGFSHTSDHKAYYHLLTEMTLAPVS</sequence>
<proteinExistence type="predicted"/>